<dbReference type="SUPFAM" id="SSF48179">
    <property type="entry name" value="6-phosphogluconate dehydrogenase C-terminal domain-like"/>
    <property type="match status" value="1"/>
</dbReference>
<dbReference type="SUPFAM" id="SSF51735">
    <property type="entry name" value="NAD(P)-binding Rossmann-fold domains"/>
    <property type="match status" value="1"/>
</dbReference>
<dbReference type="InterPro" id="IPR036291">
    <property type="entry name" value="NAD(P)-bd_dom_sf"/>
</dbReference>
<dbReference type="InterPro" id="IPR015815">
    <property type="entry name" value="HIBADH-related"/>
</dbReference>
<feature type="domain" description="Phosphogluconate dehydrogenase NAD-binding putative C-terminal" evidence="4">
    <location>
        <begin position="200"/>
        <end position="270"/>
    </location>
</feature>
<feature type="active site" evidence="2">
    <location>
        <position position="179"/>
    </location>
</feature>
<organism evidence="5 6">
    <name type="scientific">Microbulbifer rhizosphaerae</name>
    <dbReference type="NCBI Taxonomy" id="1562603"/>
    <lineage>
        <taxon>Bacteria</taxon>
        <taxon>Pseudomonadati</taxon>
        <taxon>Pseudomonadota</taxon>
        <taxon>Gammaproteobacteria</taxon>
        <taxon>Cellvibrionales</taxon>
        <taxon>Microbulbiferaceae</taxon>
        <taxon>Microbulbifer</taxon>
    </lineage>
</organism>
<dbReference type="Gene3D" id="1.10.1040.10">
    <property type="entry name" value="N-(1-d-carboxylethyl)-l-norvaline Dehydrogenase, domain 2"/>
    <property type="match status" value="1"/>
</dbReference>
<keyword evidence="6" id="KW-1185">Reference proteome</keyword>
<reference evidence="5 6" key="1">
    <citation type="submission" date="2020-08" db="EMBL/GenBank/DDBJ databases">
        <title>Genomic Encyclopedia of Type Strains, Phase III (KMG-III): the genomes of soil and plant-associated and newly described type strains.</title>
        <authorList>
            <person name="Whitman W."/>
        </authorList>
    </citation>
    <scope>NUCLEOTIDE SEQUENCE [LARGE SCALE GENOMIC DNA]</scope>
    <source>
        <strain evidence="5 6">CECT 8799</strain>
    </source>
</reference>
<dbReference type="InterPro" id="IPR013328">
    <property type="entry name" value="6PGD_dom2"/>
</dbReference>
<comment type="caution">
    <text evidence="5">The sequence shown here is derived from an EMBL/GenBank/DDBJ whole genome shotgun (WGS) entry which is preliminary data.</text>
</comment>
<proteinExistence type="predicted"/>
<dbReference type="Gene3D" id="3.40.50.720">
    <property type="entry name" value="NAD(P)-binding Rossmann-like Domain"/>
    <property type="match status" value="1"/>
</dbReference>
<dbReference type="GO" id="GO:0016491">
    <property type="term" value="F:oxidoreductase activity"/>
    <property type="evidence" value="ECO:0007669"/>
    <property type="project" value="UniProtKB-KW"/>
</dbReference>
<evidence type="ECO:0000313" key="5">
    <source>
        <dbReference type="EMBL" id="MBB3060181.1"/>
    </source>
</evidence>
<dbReference type="RefSeq" id="WP_183457334.1">
    <property type="nucleotide sequence ID" value="NZ_JACHWZ010000004.1"/>
</dbReference>
<gene>
    <name evidence="5" type="ORF">FHS09_000996</name>
</gene>
<name>A0A7W4W9L4_9GAMM</name>
<dbReference type="Pfam" id="PF09130">
    <property type="entry name" value="DUF1932"/>
    <property type="match status" value="1"/>
</dbReference>
<keyword evidence="1" id="KW-0560">Oxidoreductase</keyword>
<dbReference type="PANTHER" id="PTHR43580:SF2">
    <property type="entry name" value="CYTOKINE-LIKE NUCLEAR FACTOR N-PAC"/>
    <property type="match status" value="1"/>
</dbReference>
<accession>A0A7W4W9L4</accession>
<dbReference type="AlphaFoldDB" id="A0A7W4W9L4"/>
<protein>
    <submittedName>
        <fullName evidence="5">3-hydroxyisobutyrate dehydrogenase-like beta-hydroxyacid dehydrogenase</fullName>
    </submittedName>
</protein>
<dbReference type="PANTHER" id="PTHR43580">
    <property type="entry name" value="OXIDOREDUCTASE GLYR1-RELATED"/>
    <property type="match status" value="1"/>
</dbReference>
<dbReference type="EMBL" id="JACHWZ010000004">
    <property type="protein sequence ID" value="MBB3060181.1"/>
    <property type="molecule type" value="Genomic_DNA"/>
</dbReference>
<evidence type="ECO:0000259" key="3">
    <source>
        <dbReference type="Pfam" id="PF03446"/>
    </source>
</evidence>
<dbReference type="PIRSF" id="PIRSF000103">
    <property type="entry name" value="HIBADH"/>
    <property type="match status" value="1"/>
</dbReference>
<dbReference type="GO" id="GO:0050661">
    <property type="term" value="F:NADP binding"/>
    <property type="evidence" value="ECO:0007669"/>
    <property type="project" value="InterPro"/>
</dbReference>
<evidence type="ECO:0000259" key="4">
    <source>
        <dbReference type="Pfam" id="PF09130"/>
    </source>
</evidence>
<dbReference type="InterPro" id="IPR015814">
    <property type="entry name" value="Pgluconate_DH_NAD-bd_C"/>
</dbReference>
<evidence type="ECO:0000256" key="1">
    <source>
        <dbReference type="ARBA" id="ARBA00023002"/>
    </source>
</evidence>
<feature type="domain" description="6-phosphogluconate dehydrogenase NADP-binding" evidence="3">
    <location>
        <begin position="6"/>
        <end position="160"/>
    </location>
</feature>
<dbReference type="InterPro" id="IPR051265">
    <property type="entry name" value="HIBADH-related_NP60_sf"/>
</dbReference>
<dbReference type="InterPro" id="IPR006115">
    <property type="entry name" value="6PGDH_NADP-bd"/>
</dbReference>
<dbReference type="InterPro" id="IPR008927">
    <property type="entry name" value="6-PGluconate_DH-like_C_sf"/>
</dbReference>
<dbReference type="Pfam" id="PF03446">
    <property type="entry name" value="NAD_binding_2"/>
    <property type="match status" value="1"/>
</dbReference>
<evidence type="ECO:0000313" key="6">
    <source>
        <dbReference type="Proteomes" id="UP000535937"/>
    </source>
</evidence>
<evidence type="ECO:0000256" key="2">
    <source>
        <dbReference type="PIRSR" id="PIRSR000103-1"/>
    </source>
</evidence>
<dbReference type="Proteomes" id="UP000535937">
    <property type="component" value="Unassembled WGS sequence"/>
</dbReference>
<sequence>MSAIRQVALLGLGEVGSILARDLLVQGGIALRLWDRQFDDPGSAPSRTRDALLALDGVGAADSAGEAAAGCELVISAVTADQDLAAAASVLPGLPQGCWFLDLNSVAPSTKRSAADLIDAAGGRYVEASVMSPIGPRRIRSPILLAGPHAEAFEPLARQLGFAGASFYSAEPGRAAATKMCRSVIVKGMEALVSESLLAARHYGVEEEVLTSLNDLFPHPDWAQHARYLISRTLEHGVRRSEEMREVARTVADAGLDPWMSRACVERQAWAPGFADALSEEELVPMLDRIRTDFTSSTTKGE</sequence>